<dbReference type="Proteomes" id="UP001317613">
    <property type="component" value="Chromosome"/>
</dbReference>
<reference evidence="1" key="1">
    <citation type="submission" date="2022-08" db="EMBL/GenBank/DDBJ databases">
        <title>Molecular epidemiological analysis of five strains of VanD-type vancomycin-resistant Enterococcus faecalis.</title>
        <authorList>
            <person name="Mimura K."/>
            <person name="Hashimoto Y."/>
            <person name="Tomita H."/>
        </authorList>
    </citation>
    <scope>NUCLEOTIDE SEQUENCE</scope>
    <source>
        <strain evidence="1">SVR2332</strain>
    </source>
</reference>
<accession>A0AC59HVL8</accession>
<proteinExistence type="predicted"/>
<gene>
    <name evidence="1" type="ORF">EfsSVR2332_38410</name>
</gene>
<sequence length="555" mass="64602">MIDHKNKDDLFPSSFIQVLDTPTNYMGASTIFPEKDEGGIYHSILISNDDAEDYIPIVIPKEDRATFEVQGLPPSMEEAICVFFLQNAIRDLRGDQKKHRSMLINVSHLNRIQDQIKLLVDAYVGELKRQIRHYILDTEKSIHLDMKAIFKEKFNNIPESWEDVYPTLYKSTDTIETHVINNANKGFQYEDYPNGARVIAVGGFALSRGLTLEGLSTSYLYRNTLMYDTLMQMGRWFGYRPRYDNIVYLYMPERSVDWYYQILQAMNDLKKQIKEMINEKKTPEDFGYYIREAENRDEATILITARNKMRSARNHDVTIRISGDYKETSKLSINVASRNSNLIEKWFEKNKLLFDSDLLIKDAPKEVAERLLLEYAYGSYNQLNLSVSKEALNNFDKFDIKIGARLGASIDFNSIKEKSRTRAFRYVKEFDLIAFGNSRIGSVRDGQYGLTKQQKEFAKSFKTEKEYFSDFYSNERNPLIVIFPVSLPEPKNADKISHDFWEKNKDNVFWALSLGIPNSDLAPISYKTKMNTVLQQQLLTQRELEAEDEIEEDIE</sequence>
<organism evidence="1 2">
    <name type="scientific">Enterococcus faecalis</name>
    <name type="common">Streptococcus faecalis</name>
    <dbReference type="NCBI Taxonomy" id="1351"/>
    <lineage>
        <taxon>Bacteria</taxon>
        <taxon>Bacillati</taxon>
        <taxon>Bacillota</taxon>
        <taxon>Bacilli</taxon>
        <taxon>Lactobacillales</taxon>
        <taxon>Enterococcaceae</taxon>
        <taxon>Enterococcus</taxon>
    </lineage>
</organism>
<protein>
    <submittedName>
        <fullName evidence="1">Uncharacterized protein</fullName>
    </submittedName>
</protein>
<name>A0AC59HVL8_ENTFL</name>
<evidence type="ECO:0000313" key="1">
    <source>
        <dbReference type="EMBL" id="BDQ63763.1"/>
    </source>
</evidence>
<evidence type="ECO:0000313" key="2">
    <source>
        <dbReference type="Proteomes" id="UP001317613"/>
    </source>
</evidence>
<dbReference type="EMBL" id="AP026729">
    <property type="protein sequence ID" value="BDQ63763.1"/>
    <property type="molecule type" value="Genomic_DNA"/>
</dbReference>